<evidence type="ECO:0000313" key="8">
    <source>
        <dbReference type="Proteomes" id="UP001501803"/>
    </source>
</evidence>
<keyword evidence="2" id="KW-0288">FMN</keyword>
<dbReference type="SUPFAM" id="SSF51679">
    <property type="entry name" value="Bacterial luciferase-like"/>
    <property type="match status" value="1"/>
</dbReference>
<dbReference type="PANTHER" id="PTHR30011:SF16">
    <property type="entry name" value="C2H2 FINGER DOMAIN TRANSCRIPTION FACTOR (EUROFUNG)-RELATED"/>
    <property type="match status" value="1"/>
</dbReference>
<keyword evidence="8" id="KW-1185">Reference proteome</keyword>
<evidence type="ECO:0000256" key="5">
    <source>
        <dbReference type="ARBA" id="ARBA00033748"/>
    </source>
</evidence>
<dbReference type="NCBIfam" id="TIGR03860">
    <property type="entry name" value="FMN_nitrolo"/>
    <property type="match status" value="1"/>
</dbReference>
<keyword evidence="3" id="KW-0560">Oxidoreductase</keyword>
<reference evidence="8" key="1">
    <citation type="journal article" date="2019" name="Int. J. Syst. Evol. Microbiol.">
        <title>The Global Catalogue of Microorganisms (GCM) 10K type strain sequencing project: providing services to taxonomists for standard genome sequencing and annotation.</title>
        <authorList>
            <consortium name="The Broad Institute Genomics Platform"/>
            <consortium name="The Broad Institute Genome Sequencing Center for Infectious Disease"/>
            <person name="Wu L."/>
            <person name="Ma J."/>
        </authorList>
    </citation>
    <scope>NUCLEOTIDE SEQUENCE [LARGE SCALE GENOMIC DNA]</scope>
    <source>
        <strain evidence="8">JCM 17021</strain>
    </source>
</reference>
<dbReference type="PANTHER" id="PTHR30011">
    <property type="entry name" value="ALKANESULFONATE MONOOXYGENASE-RELATED"/>
    <property type="match status" value="1"/>
</dbReference>
<organism evidence="7 8">
    <name type="scientific">Leifsonia kafniensis</name>
    <dbReference type="NCBI Taxonomy" id="475957"/>
    <lineage>
        <taxon>Bacteria</taxon>
        <taxon>Bacillati</taxon>
        <taxon>Actinomycetota</taxon>
        <taxon>Actinomycetes</taxon>
        <taxon>Micrococcales</taxon>
        <taxon>Microbacteriaceae</taxon>
        <taxon>Leifsonia</taxon>
    </lineage>
</organism>
<feature type="domain" description="Luciferase-like" evidence="6">
    <location>
        <begin position="34"/>
        <end position="327"/>
    </location>
</feature>
<comment type="caution">
    <text evidence="7">The sequence shown here is derived from an EMBL/GenBank/DDBJ whole genome shotgun (WGS) entry which is preliminary data.</text>
</comment>
<dbReference type="EMBL" id="BAABCN010000010">
    <property type="protein sequence ID" value="GAA3885098.1"/>
    <property type="molecule type" value="Genomic_DNA"/>
</dbReference>
<evidence type="ECO:0000256" key="2">
    <source>
        <dbReference type="ARBA" id="ARBA00022643"/>
    </source>
</evidence>
<dbReference type="RefSeq" id="WP_345068002.1">
    <property type="nucleotide sequence ID" value="NZ_BAABCN010000010.1"/>
</dbReference>
<dbReference type="Pfam" id="PF00296">
    <property type="entry name" value="Bac_luciferase"/>
    <property type="match status" value="1"/>
</dbReference>
<dbReference type="InterPro" id="IPR011251">
    <property type="entry name" value="Luciferase-like_dom"/>
</dbReference>
<evidence type="ECO:0000256" key="3">
    <source>
        <dbReference type="ARBA" id="ARBA00023002"/>
    </source>
</evidence>
<evidence type="ECO:0000256" key="4">
    <source>
        <dbReference type="ARBA" id="ARBA00023033"/>
    </source>
</evidence>
<evidence type="ECO:0000259" key="6">
    <source>
        <dbReference type="Pfam" id="PF00296"/>
    </source>
</evidence>
<sequence length="441" mass="48815">MAHKPEKHMILTVFMLPPGYYKDSWRLPGSRSEELGYLDFVTDLTLMCERAKLDSVFFGDVVTASTILEGNMMTTGLNEPITTLSALAGRTSKIGLTGTVSTSFSLPFVTARQLSGLDSLSGGRAGWNIVTSWMGGENFGIDELPAPAERYRRATEFVDVAVKLWDSWSDQAVINDRASGWWADPAKIQAIDYDGEFFKVAGPLNMRRSPQGRPVLFQAGSSADGMELGATFADVTYTAQPRKDGAAEFYAKYKELVRAKGRDPRSVKVLPGILPIVGETDAEAEEIAKDLANHINFDSGRVQLAKNLEIDIADIDLDERIPAERWSEDPSRGSRYHIFRKLTLDDGLTLRDLVVESYRSGAHLWAVGSASKIADVMVDWFEGGAADGFSLNPPHMPDGLRRICDLLVPELQERGYFRTEYEGDTLREHLGLDRPGAWDTH</sequence>
<dbReference type="CDD" id="cd01095">
    <property type="entry name" value="Nitrilotriacetate_monoxgenase"/>
    <property type="match status" value="1"/>
</dbReference>
<protein>
    <submittedName>
        <fullName evidence="7">LLM class flavin-dependent oxidoreductase</fullName>
    </submittedName>
</protein>
<dbReference type="Gene3D" id="3.20.20.30">
    <property type="entry name" value="Luciferase-like domain"/>
    <property type="match status" value="1"/>
</dbReference>
<dbReference type="PIRSF" id="PIRSF000337">
    <property type="entry name" value="NTA_MOA"/>
    <property type="match status" value="1"/>
</dbReference>
<gene>
    <name evidence="7" type="ORF">GCM10022381_29030</name>
</gene>
<proteinExistence type="inferred from homology"/>
<keyword evidence="1" id="KW-0285">Flavoprotein</keyword>
<evidence type="ECO:0000256" key="1">
    <source>
        <dbReference type="ARBA" id="ARBA00022630"/>
    </source>
</evidence>
<dbReference type="InterPro" id="IPR036661">
    <property type="entry name" value="Luciferase-like_sf"/>
</dbReference>
<dbReference type="Proteomes" id="UP001501803">
    <property type="component" value="Unassembled WGS sequence"/>
</dbReference>
<comment type="similarity">
    <text evidence="5">Belongs to the NtaA/SnaA/DszA monooxygenase family.</text>
</comment>
<dbReference type="InterPro" id="IPR051260">
    <property type="entry name" value="Diverse_substr_monoxygenases"/>
</dbReference>
<name>A0ABP7KT96_9MICO</name>
<evidence type="ECO:0000313" key="7">
    <source>
        <dbReference type="EMBL" id="GAA3885098.1"/>
    </source>
</evidence>
<dbReference type="InterPro" id="IPR016215">
    <property type="entry name" value="NTA_MOA"/>
</dbReference>
<accession>A0ABP7KT96</accession>
<keyword evidence="4" id="KW-0503">Monooxygenase</keyword>